<reference evidence="1 2" key="1">
    <citation type="journal article" date="2014" name="PLoS Genet.">
        <title>Phylogenetically driven sequencing of extremely halophilic archaea reveals strategies for static and dynamic osmo-response.</title>
        <authorList>
            <person name="Becker E.A."/>
            <person name="Seitzer P.M."/>
            <person name="Tritt A."/>
            <person name="Larsen D."/>
            <person name="Krusor M."/>
            <person name="Yao A.I."/>
            <person name="Wu D."/>
            <person name="Madern D."/>
            <person name="Eisen J.A."/>
            <person name="Darling A.E."/>
            <person name="Facciotti M.T."/>
        </authorList>
    </citation>
    <scope>NUCLEOTIDE SEQUENCE [LARGE SCALE GENOMIC DNA]</scope>
    <source>
        <strain evidence="1 2">ATCC BAA-1512</strain>
    </source>
</reference>
<dbReference type="Proteomes" id="UP000011550">
    <property type="component" value="Unassembled WGS sequence"/>
</dbReference>
<comment type="caution">
    <text evidence="1">The sequence shown here is derived from an EMBL/GenBank/DDBJ whole genome shotgun (WGS) entry which is preliminary data.</text>
</comment>
<dbReference type="RefSeq" id="WP_008319814.1">
    <property type="nucleotide sequence ID" value="NZ_AOLN01000011.1"/>
</dbReference>
<protein>
    <submittedName>
        <fullName evidence="1">Uncharacterized protein</fullName>
    </submittedName>
</protein>
<dbReference type="PATRIC" id="fig|662479.7.peg.1608"/>
<proteinExistence type="predicted"/>
<keyword evidence="2" id="KW-1185">Reference proteome</keyword>
<dbReference type="AlphaFoldDB" id="M0IHS2"/>
<evidence type="ECO:0000313" key="1">
    <source>
        <dbReference type="EMBL" id="ELZ94989.1"/>
    </source>
</evidence>
<sequence length="350" mass="36580">MQRRTYLKTLAGVGALGAVGVGALSGNAAAMTVNIGAGDVNVGTNDEGEIDAVTIDPKFRVEWRNFDQTVAKIFYLVEAAVEDEDGRTPYEGGYLGDGFTPVFRATPWINASAPTGVSESAPGTTGHYELTVPLSQVLANDSRVSNADTSRPVPRPLDVFNNAGRPDYESVADGDYPAGSQASYLDGTSMGPASDAESMLVDTQGLPLVNNFPGANAGYYGAAGGVSQFRDTTEDEQKKETRVFLRYTFELQRPNGDPTTGAFSGFGIPASDFDSGNSRIVYPSGGLGNYDFEGNGYTASGLSYATLRNFADQHVGITVATTDFTVKVGNETSEVGVTGTSGTGAEAPST</sequence>
<evidence type="ECO:0000313" key="2">
    <source>
        <dbReference type="Proteomes" id="UP000011550"/>
    </source>
</evidence>
<dbReference type="STRING" id="662479.C440_07932"/>
<organism evidence="1 2">
    <name type="scientific">Haloferax mucosum ATCC BAA-1512</name>
    <dbReference type="NCBI Taxonomy" id="662479"/>
    <lineage>
        <taxon>Archaea</taxon>
        <taxon>Methanobacteriati</taxon>
        <taxon>Methanobacteriota</taxon>
        <taxon>Stenosarchaea group</taxon>
        <taxon>Halobacteria</taxon>
        <taxon>Halobacteriales</taxon>
        <taxon>Haloferacaceae</taxon>
        <taxon>Haloferax</taxon>
    </lineage>
</organism>
<name>M0IHS2_9EURY</name>
<gene>
    <name evidence="1" type="ORF">C440_07932</name>
</gene>
<dbReference type="EMBL" id="AOLN01000011">
    <property type="protein sequence ID" value="ELZ94989.1"/>
    <property type="molecule type" value="Genomic_DNA"/>
</dbReference>
<accession>M0IHS2</accession>